<dbReference type="PANTHER" id="PTHR38340">
    <property type="entry name" value="S-LAYER PROTEIN"/>
    <property type="match status" value="1"/>
</dbReference>
<dbReference type="Proteomes" id="UP001226020">
    <property type="component" value="Unassembled WGS sequence"/>
</dbReference>
<dbReference type="PRINTS" id="PR00313">
    <property type="entry name" value="CABNDNGRPT"/>
</dbReference>
<dbReference type="PROSITE" id="PS00330">
    <property type="entry name" value="HEMOLYSIN_CALCIUM"/>
    <property type="match status" value="14"/>
</dbReference>
<organism evidence="4 5">
    <name type="scientific">Phocoenobacter atlanticus subsp. atlanticus</name>
    <dbReference type="NCBI Taxonomy" id="3061285"/>
    <lineage>
        <taxon>Bacteria</taxon>
        <taxon>Pseudomonadati</taxon>
        <taxon>Pseudomonadota</taxon>
        <taxon>Gammaproteobacteria</taxon>
        <taxon>Pasteurellales</taxon>
        <taxon>Pasteurellaceae</taxon>
        <taxon>Phocoenobacter</taxon>
        <taxon>Phocoenobacter atlanticus</taxon>
    </lineage>
</organism>
<dbReference type="PANTHER" id="PTHR38340:SF1">
    <property type="entry name" value="S-LAYER PROTEIN"/>
    <property type="match status" value="1"/>
</dbReference>
<dbReference type="InterPro" id="IPR011049">
    <property type="entry name" value="Serralysin-like_metalloprot_C"/>
</dbReference>
<dbReference type="InterPro" id="IPR050557">
    <property type="entry name" value="RTX_toxin/Mannuronan_C5-epim"/>
</dbReference>
<dbReference type="InterPro" id="IPR001343">
    <property type="entry name" value="Hemolysn_Ca-bd"/>
</dbReference>
<dbReference type="Pfam" id="PF00353">
    <property type="entry name" value="HemolysinCabind"/>
    <property type="match status" value="11"/>
</dbReference>
<dbReference type="SUPFAM" id="SSF51120">
    <property type="entry name" value="beta-Roll"/>
    <property type="match status" value="8"/>
</dbReference>
<evidence type="ECO:0000256" key="1">
    <source>
        <dbReference type="ARBA" id="ARBA00004613"/>
    </source>
</evidence>
<dbReference type="GO" id="GO:0005509">
    <property type="term" value="F:calcium ion binding"/>
    <property type="evidence" value="ECO:0007669"/>
    <property type="project" value="InterPro"/>
</dbReference>
<keyword evidence="2" id="KW-0964">Secreted</keyword>
<evidence type="ECO:0000256" key="2">
    <source>
        <dbReference type="ARBA" id="ARBA00022525"/>
    </source>
</evidence>
<dbReference type="Gene3D" id="2.150.10.10">
    <property type="entry name" value="Serralysin-like metalloprotease, C-terminal"/>
    <property type="match status" value="8"/>
</dbReference>
<dbReference type="InterPro" id="IPR018511">
    <property type="entry name" value="Hemolysin-typ_Ca-bd_CS"/>
</dbReference>
<proteinExistence type="predicted"/>
<evidence type="ECO:0000313" key="4">
    <source>
        <dbReference type="EMBL" id="MDP8148954.1"/>
    </source>
</evidence>
<protein>
    <submittedName>
        <fullName evidence="4">Calcium-binding protein</fullName>
    </submittedName>
</protein>
<accession>A0AAW8CG36</accession>
<keyword evidence="5" id="KW-1185">Reference proteome</keyword>
<gene>
    <name evidence="4" type="ORF">QJU57_07670</name>
</gene>
<comment type="subcellular location">
    <subcellularLocation>
        <location evidence="1">Secreted</location>
    </subcellularLocation>
</comment>
<reference evidence="4 5" key="1">
    <citation type="journal article" date="2023" name="Front. Microbiol.">
        <title>Phylogeography and host specificity of Pasteurellaceae pathogenic to sea-farmed fish in the north-east Atlantic.</title>
        <authorList>
            <person name="Gulla S."/>
            <person name="Colquhoun D.J."/>
            <person name="Olsen A.B."/>
            <person name="Spilsberg B."/>
            <person name="Lagesen K."/>
            <person name="Aakesson C.P."/>
            <person name="Strom S."/>
            <person name="Manji F."/>
            <person name="Birkbeck T.H."/>
            <person name="Nilsen H.K."/>
        </authorList>
    </citation>
    <scope>NUCLEOTIDE SEQUENCE [LARGE SCALE GENOMIC DNA]</scope>
    <source>
        <strain evidence="4 5">NVIB3131</strain>
    </source>
</reference>
<comment type="caution">
    <text evidence="4">The sequence shown here is derived from an EMBL/GenBank/DDBJ whole genome shotgun (WGS) entry which is preliminary data.</text>
</comment>
<evidence type="ECO:0000256" key="3">
    <source>
        <dbReference type="ARBA" id="ARBA00022837"/>
    </source>
</evidence>
<dbReference type="EMBL" id="JASAXT010000013">
    <property type="protein sequence ID" value="MDP8148954.1"/>
    <property type="molecule type" value="Genomic_DNA"/>
</dbReference>
<evidence type="ECO:0000313" key="5">
    <source>
        <dbReference type="Proteomes" id="UP001226020"/>
    </source>
</evidence>
<sequence>DVKQAEGNSLKFTNMERLLIKTGSGNDVIDNTVNDTDDYIDTGAGNDKITLSTIGNSTSQISGGSGIDMLKLDYSKNDISWNGSRGLEHYFYVDSSEKKLNWDSAFTDISTNLAKNNTKHQYYNHHNNSSNYINNHIYDDLSIENQEIIGTQESDLFIHNKGYSSVFDGQKYTDTVYADLSDWTKSVTIKDGSADVKQAEGNSLKFTNMERLLIKTGSGNDVIDNTVNDTDDYIDTGAGNDKITLSTIGNSTSQISGGSGIDMLKLDYSKNDISWNGSRGLEHYFYVDSSEEKLNWDSAFTDISTNLAKNNTKHQYYNHHNNSSNYIENRIYDDLSIENQEIIGTQESDLFIHNKGYSSVFDGQKYTDTVYADLSDWTKSVTIKDGSADVKQAEGNSLKFTNMERLLIKTGSGNDVIDNTVNDTDDYIDTGAGNDKITLSTIGNSTSQISGGSGIDMLKLDYSKNNSNYNGLYHRYNYTQTSGSSYDFISDSSSFSFINELVNKTSNTTHEYRNDQNNNIGSNLIRDDLTIENQEIIGTQAADLFIHHKGYSSVFDGQNGTDTVYADLSDWKTGITIINNKTIPATDTTAEIKSTAITNTEGAKTFTIKNMERLLLKTGNGDDVIDNTVNNTDDHLDTGKGNDVMQGGNGNDTYAFSIGDGQDVVSDNSGNNILHFKDIDSKDKIAVSLTDEGIKLHYGSNSTVHLLGVTPDKESNSQIKLSDGSLHDLDEFLDNATFLNFTGTEHKDTLSGSQYDDTIRGLADDDTIKGLQGLDTLYGGRGNDKLYGGNGNDILDGYYGNDKLYGGLGNDTLYGGKDNDWLSGYHGNDTIYGGSGNDKLYGEKGNDKLYGGLGNDIIGGGIGADVMEGGAGNDTYYVDNVKDKVTESKNNGYDTVISSINYQLTDNVEKLTLTGNSHLTGKGNNLSNRIIGNSGNNSLLGLKGNDSISGNAGHDKLYGGNGNDKLYGGTGNDILDGYYGNDKLYGGRGNDTLYGGAGDDRLEGYQGNDIIYGGSGNDKLYGESGNDKLHGGLGNDIIGGGTGADIMEGGAGNDTYYIDNAKDKVIESKNNGYDTVISSINYQLTDNVEKLTLTGNSDLTGKGNNLSNRIIGNSGDNTLLGFKGDDSISGNAGDDKLYGGNGNDKLYGGTGNDILDGYYGNDVIYGGRGDDKIYGGSGDDRLEGYHGNDIIRGGNGNDKLYGESGSDALYGESGNDKLYGGAGNDKLSGGSENDTLYGGIGNDKLYGGTGNDKLYGEKGDDWLSGYQGNDIIYGGNGNDKLYGEDGNDRLEGYHGNDMIYGGNGNDKLYGEDGNDVLYGGAGNDILLGGKGNDIFVFNNALSSNNVDEILDFTSGSDVLQLNDVIFTELDEGILSSSSFVANSNGEAKDANDHIIYNTTTGELSYDADGSGSDSAQVFAILDNHVSLLVSDIVIV</sequence>
<dbReference type="GO" id="GO:0005576">
    <property type="term" value="C:extracellular region"/>
    <property type="evidence" value="ECO:0007669"/>
    <property type="project" value="UniProtKB-SubCell"/>
</dbReference>
<dbReference type="Gene3D" id="2.160.20.160">
    <property type="match status" value="1"/>
</dbReference>
<dbReference type="RefSeq" id="WP_306351867.1">
    <property type="nucleotide sequence ID" value="NZ_JASAWX010000014.1"/>
</dbReference>
<keyword evidence="3" id="KW-0106">Calcium</keyword>
<feature type="non-terminal residue" evidence="4">
    <location>
        <position position="1"/>
    </location>
</feature>
<name>A0AAW8CG36_9PAST</name>